<feature type="non-terminal residue" evidence="2">
    <location>
        <position position="101"/>
    </location>
</feature>
<sequence>MDKISIFKLKIMNFIIQFLILSLLIYFFDYRFNIIFDNDISGERKIIIQFIANYILFDPNNITDLYFIYFSWTIVSLIPIFIFNDYKKAYSMNLTTFFFPN</sequence>
<dbReference type="EMBL" id="BART01017092">
    <property type="protein sequence ID" value="GAG74984.1"/>
    <property type="molecule type" value="Genomic_DNA"/>
</dbReference>
<reference evidence="2" key="1">
    <citation type="journal article" date="2014" name="Front. Microbiol.">
        <title>High frequency of phylogenetically diverse reductive dehalogenase-homologous genes in deep subseafloor sedimentary metagenomes.</title>
        <authorList>
            <person name="Kawai M."/>
            <person name="Futagami T."/>
            <person name="Toyoda A."/>
            <person name="Takaki Y."/>
            <person name="Nishi S."/>
            <person name="Hori S."/>
            <person name="Arai W."/>
            <person name="Tsubouchi T."/>
            <person name="Morono Y."/>
            <person name="Uchiyama I."/>
            <person name="Ito T."/>
            <person name="Fujiyama A."/>
            <person name="Inagaki F."/>
            <person name="Takami H."/>
        </authorList>
    </citation>
    <scope>NUCLEOTIDE SEQUENCE</scope>
    <source>
        <strain evidence="2">Expedition CK06-06</strain>
    </source>
</reference>
<name>X0ZZM0_9ZZZZ</name>
<feature type="transmembrane region" description="Helical" evidence="1">
    <location>
        <begin position="12"/>
        <end position="28"/>
    </location>
</feature>
<evidence type="ECO:0000313" key="2">
    <source>
        <dbReference type="EMBL" id="GAG74984.1"/>
    </source>
</evidence>
<protein>
    <submittedName>
        <fullName evidence="2">Uncharacterized protein</fullName>
    </submittedName>
</protein>
<keyword evidence="1" id="KW-0812">Transmembrane</keyword>
<feature type="transmembrane region" description="Helical" evidence="1">
    <location>
        <begin position="66"/>
        <end position="83"/>
    </location>
</feature>
<proteinExistence type="predicted"/>
<evidence type="ECO:0000256" key="1">
    <source>
        <dbReference type="SAM" id="Phobius"/>
    </source>
</evidence>
<gene>
    <name evidence="2" type="ORF">S01H4_32642</name>
</gene>
<dbReference type="AlphaFoldDB" id="X0ZZM0"/>
<comment type="caution">
    <text evidence="2">The sequence shown here is derived from an EMBL/GenBank/DDBJ whole genome shotgun (WGS) entry which is preliminary data.</text>
</comment>
<keyword evidence="1" id="KW-0472">Membrane</keyword>
<keyword evidence="1" id="KW-1133">Transmembrane helix</keyword>
<organism evidence="2">
    <name type="scientific">marine sediment metagenome</name>
    <dbReference type="NCBI Taxonomy" id="412755"/>
    <lineage>
        <taxon>unclassified sequences</taxon>
        <taxon>metagenomes</taxon>
        <taxon>ecological metagenomes</taxon>
    </lineage>
</organism>
<accession>X0ZZM0</accession>